<gene>
    <name evidence="1" type="ORF">OGATHE_002520</name>
</gene>
<reference evidence="1" key="2">
    <citation type="submission" date="2021-01" db="EMBL/GenBank/DDBJ databases">
        <authorList>
            <person name="Schikora-Tamarit M.A."/>
        </authorList>
    </citation>
    <scope>NUCLEOTIDE SEQUENCE</scope>
    <source>
        <strain evidence="1">NCAIM Y.01608</strain>
    </source>
</reference>
<evidence type="ECO:0000313" key="1">
    <source>
        <dbReference type="EMBL" id="KAH3669708.1"/>
    </source>
</evidence>
<keyword evidence="2" id="KW-1185">Reference proteome</keyword>
<accession>A0A9P8T7Z0</accession>
<proteinExistence type="predicted"/>
<dbReference type="AlphaFoldDB" id="A0A9P8T7Z0"/>
<name>A0A9P8T7Z0_9ASCO</name>
<sequence length="78" mass="9128">MTSSRSGLKAGARFGSRAHRLQLLIHSAFWSNAKFHQIVPVFFREVIFVHQLQNLIDTAGSIFNQWIRQHFNQEWYVG</sequence>
<protein>
    <submittedName>
        <fullName evidence="1">Uncharacterized protein</fullName>
    </submittedName>
</protein>
<comment type="caution">
    <text evidence="1">The sequence shown here is derived from an EMBL/GenBank/DDBJ whole genome shotgun (WGS) entry which is preliminary data.</text>
</comment>
<dbReference type="Proteomes" id="UP000788993">
    <property type="component" value="Unassembled WGS sequence"/>
</dbReference>
<dbReference type="EMBL" id="JAEUBD010000983">
    <property type="protein sequence ID" value="KAH3669708.1"/>
    <property type="molecule type" value="Genomic_DNA"/>
</dbReference>
<evidence type="ECO:0000313" key="2">
    <source>
        <dbReference type="Proteomes" id="UP000788993"/>
    </source>
</evidence>
<organism evidence="1 2">
    <name type="scientific">Ogataea polymorpha</name>
    <dbReference type="NCBI Taxonomy" id="460523"/>
    <lineage>
        <taxon>Eukaryota</taxon>
        <taxon>Fungi</taxon>
        <taxon>Dikarya</taxon>
        <taxon>Ascomycota</taxon>
        <taxon>Saccharomycotina</taxon>
        <taxon>Pichiomycetes</taxon>
        <taxon>Pichiales</taxon>
        <taxon>Pichiaceae</taxon>
        <taxon>Ogataea</taxon>
    </lineage>
</organism>
<reference evidence="1" key="1">
    <citation type="journal article" date="2021" name="Open Biol.">
        <title>Shared evolutionary footprints suggest mitochondrial oxidative damage underlies multiple complex I losses in fungi.</title>
        <authorList>
            <person name="Schikora-Tamarit M.A."/>
            <person name="Marcet-Houben M."/>
            <person name="Nosek J."/>
            <person name="Gabaldon T."/>
        </authorList>
    </citation>
    <scope>NUCLEOTIDE SEQUENCE</scope>
    <source>
        <strain evidence="1">NCAIM Y.01608</strain>
    </source>
</reference>